<name>D2NUA0_ROTMD</name>
<feature type="region of interest" description="Disordered" evidence="1">
    <location>
        <begin position="448"/>
        <end position="495"/>
    </location>
</feature>
<gene>
    <name evidence="2" type="ordered locus">RMDY18_13940</name>
</gene>
<evidence type="ECO:0000313" key="2">
    <source>
        <dbReference type="EMBL" id="BAI65226.1"/>
    </source>
</evidence>
<dbReference type="Proteomes" id="UP000001883">
    <property type="component" value="Chromosome"/>
</dbReference>
<evidence type="ECO:0000256" key="1">
    <source>
        <dbReference type="SAM" id="MobiDB-lite"/>
    </source>
</evidence>
<feature type="compositionally biased region" description="Polar residues" evidence="1">
    <location>
        <begin position="476"/>
        <end position="495"/>
    </location>
</feature>
<sequence length="495" mass="55139">MRMRGHNLAQERVQATGRNTRIPRLQRALQGGHQLVLVPAGLRRNVHARSPLHVRQVALNLTLEHVAAVLIEGIPLVECQDHCTARINHSLHDTHILLRNRLGNIQQHHGNLRTLQSSLSTQRRVELRALSHVLATANTRSIHETPRVAAQLNNLVNRVTSRTSQVVHHGTLRTSQLVQQRGLTHVRATHQSHTTRATQRLRLSELRVLRHDLKDLVQSIRQAAAVQTRHRERLTHTQRPEVINLRLQVSVVNLVSNQNDRLLHAAQHTHNLLVRSGHTHAGVHHQDHNVGLLHSDLSLLSNLSINTAGVRLPTTGINQGEALTQPLSLIRHAVTSHTRLILNHRFTAAQNTVNDGRLTHVRAANNRHHRISELLFLFLKVEAPGTQQGAVLFIQVVVLKALKQSLSTLVSGLVINLSEALGNVVLATAQVLIFVIVADSVLSHAHSFLYPPPRPTRRSARERGSTSYRERMHHSPSVSAGPNPRASPSTGHSQR</sequence>
<protein>
    <submittedName>
        <fullName evidence="2">Predicted dithiol-disulfide isomerase involved in polyketide biosynthesis</fullName>
    </submittedName>
</protein>
<keyword evidence="2" id="KW-0413">Isomerase</keyword>
<accession>D2NUA0</accession>
<dbReference type="EMBL" id="AP011540">
    <property type="protein sequence ID" value="BAI65226.1"/>
    <property type="molecule type" value="Genomic_DNA"/>
</dbReference>
<dbReference type="HOGENOM" id="CLU_550805_0_0_11"/>
<dbReference type="KEGG" id="rmu:RMDY18_13940"/>
<proteinExistence type="predicted"/>
<reference evidence="2 3" key="2">
    <citation type="journal article" date="2010" name="J Osaka Dent Univ">
        <title>Isolation and identification of Rothia mucilaginosa from persistent apical periodontitis lesions.</title>
        <authorList>
            <person name="Yamane K."/>
            <person name="Yoshida M."/>
            <person name="Fujihira T."/>
            <person name="Baba T."/>
            <person name="Tsuji N."/>
            <person name="Hayashi H."/>
            <person name="Sugimori C."/>
            <person name="Yamanaka T."/>
            <person name="Mashimo C."/>
            <person name="Nambu T."/>
            <person name="Kawai H."/>
            <person name="Fukushima H."/>
        </authorList>
    </citation>
    <scope>NUCLEOTIDE SEQUENCE [LARGE SCALE GENOMIC DNA]</scope>
    <source>
        <strain evidence="2 3">DY-18</strain>
    </source>
</reference>
<reference evidence="2 3" key="3">
    <citation type="journal article" date="2010" name="Sequencing">
        <title>Complete Genome Sequence of Rothia mucilaginosa DY-18: A Clinical Isolate with Dense Meshwork-Like Structures from a Persistent Apical Periodontitis Lesion.</title>
        <authorList>
            <person name="Yamane K."/>
            <person name="Nambu T."/>
            <person name="Yamanaka T."/>
            <person name="Mashimo C."/>
            <person name="Sugimori C."/>
            <person name="Leung K.-P."/>
            <person name="Fukushima H."/>
        </authorList>
    </citation>
    <scope>NUCLEOTIDE SEQUENCE [LARGE SCALE GENOMIC DNA]</scope>
    <source>
        <strain evidence="2 3">DY-18</strain>
    </source>
</reference>
<keyword evidence="3" id="KW-1185">Reference proteome</keyword>
<dbReference type="GO" id="GO:0016853">
    <property type="term" value="F:isomerase activity"/>
    <property type="evidence" value="ECO:0007669"/>
    <property type="project" value="UniProtKB-KW"/>
</dbReference>
<organism evidence="2 3">
    <name type="scientific">Rothia mucilaginosa (strain DY-18)</name>
    <name type="common">Stomatococcus mucilaginosus</name>
    <dbReference type="NCBI Taxonomy" id="680646"/>
    <lineage>
        <taxon>Bacteria</taxon>
        <taxon>Bacillati</taxon>
        <taxon>Actinomycetota</taxon>
        <taxon>Actinomycetes</taxon>
        <taxon>Micrococcales</taxon>
        <taxon>Micrococcaceae</taxon>
        <taxon>Rothia</taxon>
    </lineage>
</organism>
<feature type="compositionally biased region" description="Basic and acidic residues" evidence="1">
    <location>
        <begin position="459"/>
        <end position="470"/>
    </location>
</feature>
<reference evidence="3" key="1">
    <citation type="submission" date="2009-07" db="EMBL/GenBank/DDBJ databases">
        <title>Complete genome sequence of Rothia mucilaginosa DJ.</title>
        <authorList>
            <person name="Yamane K."/>
            <person name="Nambu T."/>
            <person name="Mashimo C."/>
            <person name="Sugimori C."/>
            <person name="Yamanaka T."/>
            <person name="Leung K."/>
            <person name="Fukushima H."/>
        </authorList>
    </citation>
    <scope>NUCLEOTIDE SEQUENCE [LARGE SCALE GENOMIC DNA]</scope>
    <source>
        <strain evidence="3">DY-18</strain>
    </source>
</reference>
<dbReference type="AlphaFoldDB" id="D2NUA0"/>
<evidence type="ECO:0000313" key="3">
    <source>
        <dbReference type="Proteomes" id="UP000001883"/>
    </source>
</evidence>